<reference evidence="2 3" key="1">
    <citation type="submission" date="2017-11" db="EMBL/GenBank/DDBJ databases">
        <title>De novo assembly and phasing of dikaryotic genomes from two isolates of Puccinia coronata f. sp. avenae, the causal agent of oat crown rust.</title>
        <authorList>
            <person name="Miller M.E."/>
            <person name="Zhang Y."/>
            <person name="Omidvar V."/>
            <person name="Sperschneider J."/>
            <person name="Schwessinger B."/>
            <person name="Raley C."/>
            <person name="Palmer J.M."/>
            <person name="Garnica D."/>
            <person name="Upadhyaya N."/>
            <person name="Rathjen J."/>
            <person name="Taylor J.M."/>
            <person name="Park R.F."/>
            <person name="Dodds P.N."/>
            <person name="Hirsch C.D."/>
            <person name="Kianian S.F."/>
            <person name="Figueroa M."/>
        </authorList>
    </citation>
    <scope>NUCLEOTIDE SEQUENCE [LARGE SCALE GENOMIC DNA]</scope>
    <source>
        <strain evidence="2">12SD80</strain>
    </source>
</reference>
<dbReference type="EMBL" id="PGCI01000101">
    <property type="protein sequence ID" value="PLW40490.1"/>
    <property type="molecule type" value="Genomic_DNA"/>
</dbReference>
<comment type="caution">
    <text evidence="2">The sequence shown here is derived from an EMBL/GenBank/DDBJ whole genome shotgun (WGS) entry which is preliminary data.</text>
</comment>
<dbReference type="AlphaFoldDB" id="A0A2N5URV7"/>
<accession>A0A2N5URV7</accession>
<feature type="chain" id="PRO_5014995621" evidence="1">
    <location>
        <begin position="18"/>
        <end position="66"/>
    </location>
</feature>
<organism evidence="2 3">
    <name type="scientific">Puccinia coronata f. sp. avenae</name>
    <dbReference type="NCBI Taxonomy" id="200324"/>
    <lineage>
        <taxon>Eukaryota</taxon>
        <taxon>Fungi</taxon>
        <taxon>Dikarya</taxon>
        <taxon>Basidiomycota</taxon>
        <taxon>Pucciniomycotina</taxon>
        <taxon>Pucciniomycetes</taxon>
        <taxon>Pucciniales</taxon>
        <taxon>Pucciniaceae</taxon>
        <taxon>Puccinia</taxon>
    </lineage>
</organism>
<sequence>MIALGLLMPLVISRVHPLPSPPPPPPAGNLDQWKIRHTPGCTPPRKLIQGGRSLEKCQFNGCDKYF</sequence>
<evidence type="ECO:0000313" key="3">
    <source>
        <dbReference type="Proteomes" id="UP000235392"/>
    </source>
</evidence>
<feature type="signal peptide" evidence="1">
    <location>
        <begin position="1"/>
        <end position="17"/>
    </location>
</feature>
<protein>
    <submittedName>
        <fullName evidence="2">Uncharacterized protein</fullName>
    </submittedName>
</protein>
<name>A0A2N5URV7_9BASI</name>
<dbReference type="Proteomes" id="UP000235392">
    <property type="component" value="Unassembled WGS sequence"/>
</dbReference>
<keyword evidence="1" id="KW-0732">Signal</keyword>
<evidence type="ECO:0000313" key="2">
    <source>
        <dbReference type="EMBL" id="PLW40490.1"/>
    </source>
</evidence>
<proteinExistence type="predicted"/>
<gene>
    <name evidence="2" type="ORF">PCASD_08841</name>
</gene>
<evidence type="ECO:0000256" key="1">
    <source>
        <dbReference type="SAM" id="SignalP"/>
    </source>
</evidence>